<reference evidence="3 4" key="1">
    <citation type="submission" date="2016-04" db="EMBL/GenBank/DDBJ databases">
        <title>Genome analyses suggest a sexual origin of heterokaryosis in a supposedly ancient asexual fungus.</title>
        <authorList>
            <person name="Ropars J."/>
            <person name="Sedzielewska K."/>
            <person name="Noel J."/>
            <person name="Charron P."/>
            <person name="Farinelli L."/>
            <person name="Marton T."/>
            <person name="Kruger M."/>
            <person name="Pelin A."/>
            <person name="Brachmann A."/>
            <person name="Corradi N."/>
        </authorList>
    </citation>
    <scope>NUCLEOTIDE SEQUENCE [LARGE SCALE GENOMIC DNA]</scope>
    <source>
        <strain evidence="3 4">A5</strain>
    </source>
</reference>
<evidence type="ECO:0000313" key="3">
    <source>
        <dbReference type="EMBL" id="PKB91692.1"/>
    </source>
</evidence>
<feature type="domain" description="DUF7276" evidence="2">
    <location>
        <begin position="67"/>
        <end position="159"/>
    </location>
</feature>
<feature type="domain" description="DUF7275" evidence="1">
    <location>
        <begin position="2"/>
        <end position="53"/>
    </location>
</feature>
<comment type="caution">
    <text evidence="3">The sequence shown here is derived from an EMBL/GenBank/DDBJ whole genome shotgun (WGS) entry which is preliminary data.</text>
</comment>
<name>A0A2N0NAU0_9GLOM</name>
<dbReference type="Proteomes" id="UP000232722">
    <property type="component" value="Unassembled WGS sequence"/>
</dbReference>
<dbReference type="Pfam" id="PF23941">
    <property type="entry name" value="DUF7276"/>
    <property type="match status" value="1"/>
</dbReference>
<dbReference type="Pfam" id="PF23940">
    <property type="entry name" value="DUF7275"/>
    <property type="match status" value="1"/>
</dbReference>
<dbReference type="EMBL" id="LLXJ01014192">
    <property type="protein sequence ID" value="PKB91692.1"/>
    <property type="molecule type" value="Genomic_DNA"/>
</dbReference>
<reference evidence="3 4" key="2">
    <citation type="submission" date="2017-09" db="EMBL/GenBank/DDBJ databases">
        <title>Extensive intraspecific genome diversity in a model arbuscular mycorrhizal fungus.</title>
        <authorList>
            <person name="Chen E.C."/>
            <person name="Morin E."/>
            <person name="Beaudet D."/>
            <person name="Noel J."/>
            <person name="Ndikumana S."/>
            <person name="Charron P."/>
            <person name="St-Onge C."/>
            <person name="Giorgi J."/>
            <person name="Grigoriev I.V."/>
            <person name="Roux C."/>
            <person name="Martin F.M."/>
            <person name="Corradi N."/>
        </authorList>
    </citation>
    <scope>NUCLEOTIDE SEQUENCE [LARGE SCALE GENOMIC DNA]</scope>
    <source>
        <strain evidence="3 4">A5</strain>
    </source>
</reference>
<dbReference type="InterPro" id="IPR055700">
    <property type="entry name" value="DUF7276"/>
</dbReference>
<protein>
    <submittedName>
        <fullName evidence="3">Uncharacterized protein</fullName>
    </submittedName>
</protein>
<accession>A0A2N0NAU0</accession>
<evidence type="ECO:0000259" key="1">
    <source>
        <dbReference type="Pfam" id="PF23940"/>
    </source>
</evidence>
<organism evidence="3 4">
    <name type="scientific">Rhizophagus irregularis</name>
    <dbReference type="NCBI Taxonomy" id="588596"/>
    <lineage>
        <taxon>Eukaryota</taxon>
        <taxon>Fungi</taxon>
        <taxon>Fungi incertae sedis</taxon>
        <taxon>Mucoromycota</taxon>
        <taxon>Glomeromycotina</taxon>
        <taxon>Glomeromycetes</taxon>
        <taxon>Glomerales</taxon>
        <taxon>Glomeraceae</taxon>
        <taxon>Rhizophagus</taxon>
    </lineage>
</organism>
<dbReference type="InterPro" id="IPR055699">
    <property type="entry name" value="DUF7275"/>
</dbReference>
<sequence>MISKDQENSYKLALVRICTKLTKGWFHQFAIDNYPRLSNLDKDLLSIAHDIIEKFPIKQKKPDVILLDPETQAIFESIRPYTKTISSFDEIRDYDESDNSYTDVKRTGIKITSPINSDVSITAIITIINNEYRDVYNTSKTDRWTASVVILPTNDLEILR</sequence>
<evidence type="ECO:0000259" key="2">
    <source>
        <dbReference type="Pfam" id="PF23941"/>
    </source>
</evidence>
<evidence type="ECO:0000313" key="4">
    <source>
        <dbReference type="Proteomes" id="UP000232722"/>
    </source>
</evidence>
<gene>
    <name evidence="3" type="ORF">RhiirA5_447965</name>
</gene>
<dbReference type="AlphaFoldDB" id="A0A2N0NAU0"/>
<proteinExistence type="predicted"/>